<proteinExistence type="predicted"/>
<dbReference type="EMBL" id="JAADJT010000008">
    <property type="protein sequence ID" value="NGZ86193.1"/>
    <property type="molecule type" value="Genomic_DNA"/>
</dbReference>
<dbReference type="Proteomes" id="UP000666369">
    <property type="component" value="Unassembled WGS sequence"/>
</dbReference>
<dbReference type="PIRSF" id="PIRSF018266">
    <property type="entry name" value="FecR"/>
    <property type="match status" value="1"/>
</dbReference>
<keyword evidence="1" id="KW-0812">Transmembrane</keyword>
<evidence type="ECO:0000259" key="3">
    <source>
        <dbReference type="Pfam" id="PF16220"/>
    </source>
</evidence>
<comment type="caution">
    <text evidence="4">The sequence shown here is derived from an EMBL/GenBank/DDBJ whole genome shotgun (WGS) entry which is preliminary data.</text>
</comment>
<dbReference type="PANTHER" id="PTHR30273">
    <property type="entry name" value="PERIPLASMIC SIGNAL SENSOR AND SIGMA FACTOR ACTIVATOR FECR-RELATED"/>
    <property type="match status" value="1"/>
</dbReference>
<gene>
    <name evidence="4" type="ORF">GW587_18285</name>
</gene>
<feature type="domain" description="FecR protein" evidence="2">
    <location>
        <begin position="110"/>
        <end position="201"/>
    </location>
</feature>
<dbReference type="InterPro" id="IPR032623">
    <property type="entry name" value="FecR_N"/>
</dbReference>
<dbReference type="Gene3D" id="2.60.120.1440">
    <property type="match status" value="1"/>
</dbReference>
<protein>
    <submittedName>
        <fullName evidence="4">DUF4880 domain-containing protein</fullName>
    </submittedName>
</protein>
<organism evidence="4 5">
    <name type="scientific">Duganella aceris</name>
    <dbReference type="NCBI Taxonomy" id="2703883"/>
    <lineage>
        <taxon>Bacteria</taxon>
        <taxon>Pseudomonadati</taxon>
        <taxon>Pseudomonadota</taxon>
        <taxon>Betaproteobacteria</taxon>
        <taxon>Burkholderiales</taxon>
        <taxon>Oxalobacteraceae</taxon>
        <taxon>Telluria group</taxon>
        <taxon>Duganella</taxon>
    </lineage>
</organism>
<reference evidence="5" key="1">
    <citation type="submission" date="2023-07" db="EMBL/GenBank/DDBJ databases">
        <title>Duganella aceri sp. nov., isolated from tree sap.</title>
        <authorList>
            <person name="Kim I.S."/>
        </authorList>
    </citation>
    <scope>NUCLEOTIDE SEQUENCE [LARGE SCALE GENOMIC DNA]</scope>
    <source>
        <strain evidence="5">SAP-35</strain>
    </source>
</reference>
<feature type="transmembrane region" description="Helical" evidence="1">
    <location>
        <begin position="81"/>
        <end position="101"/>
    </location>
</feature>
<keyword evidence="1" id="KW-1133">Transmembrane helix</keyword>
<evidence type="ECO:0000259" key="2">
    <source>
        <dbReference type="Pfam" id="PF04773"/>
    </source>
</evidence>
<name>A0ABX0FNK6_9BURK</name>
<evidence type="ECO:0000256" key="1">
    <source>
        <dbReference type="SAM" id="Phobius"/>
    </source>
</evidence>
<dbReference type="RefSeq" id="WP_166105854.1">
    <property type="nucleotide sequence ID" value="NZ_JAADJT010000008.1"/>
</dbReference>
<dbReference type="Pfam" id="PF04773">
    <property type="entry name" value="FecR"/>
    <property type="match status" value="1"/>
</dbReference>
<keyword evidence="1" id="KW-0472">Membrane</keyword>
<dbReference type="InterPro" id="IPR012373">
    <property type="entry name" value="Ferrdict_sens_TM"/>
</dbReference>
<evidence type="ECO:0000313" key="4">
    <source>
        <dbReference type="EMBL" id="NGZ86193.1"/>
    </source>
</evidence>
<dbReference type="PANTHER" id="PTHR30273:SF2">
    <property type="entry name" value="PROTEIN FECR"/>
    <property type="match status" value="1"/>
</dbReference>
<evidence type="ECO:0000313" key="5">
    <source>
        <dbReference type="Proteomes" id="UP000666369"/>
    </source>
</evidence>
<keyword evidence="5" id="KW-1185">Reference proteome</keyword>
<feature type="domain" description="FecR N-terminal" evidence="3">
    <location>
        <begin position="6"/>
        <end position="46"/>
    </location>
</feature>
<dbReference type="InterPro" id="IPR006860">
    <property type="entry name" value="FecR"/>
</dbReference>
<sequence length="332" mass="36508">MATIDDQAATWMVLRSERELGAAELQEFEAWYQADIRHQGAYLRAMAVNNALNRATMQHDLRPQASSAVPSYDAPRRWRSAMAAVGGVAAALLVAVAVFLAPKGATKVELATAKGELRQFQLADQSVASLNSGSEVEVTLTDTARQVRLKQGEAWFQVAKDKRKPFVVEAGEIRVRAVGTAFSVRRYKQGADVLVTEGVVEVWSNKGAGYRTLVSQGEQIFIPESASDIKAMRLPGEIERKLAWRTGKVVFTNQTLGEAVADFNRYSPRKIIIVDPELMRMKFIGQYSVDAPEIFAKDVSTYLNVPLVITADAIMIGQAKPAPGRPQSKEIR</sequence>
<accession>A0ABX0FNK6</accession>
<dbReference type="Pfam" id="PF16220">
    <property type="entry name" value="DUF4880"/>
    <property type="match status" value="1"/>
</dbReference>